<feature type="transmembrane region" description="Helical" evidence="6">
    <location>
        <begin position="56"/>
        <end position="76"/>
    </location>
</feature>
<proteinExistence type="predicted"/>
<feature type="transmembrane region" description="Helical" evidence="6">
    <location>
        <begin position="381"/>
        <end position="398"/>
    </location>
</feature>
<feature type="transmembrane region" description="Helical" evidence="6">
    <location>
        <begin position="212"/>
        <end position="237"/>
    </location>
</feature>
<dbReference type="PANTHER" id="PTHR23502:SF132">
    <property type="entry name" value="POLYAMINE TRANSPORTER 2-RELATED"/>
    <property type="match status" value="1"/>
</dbReference>
<dbReference type="Pfam" id="PF07690">
    <property type="entry name" value="MFS_1"/>
    <property type="match status" value="1"/>
</dbReference>
<evidence type="ECO:0000313" key="9">
    <source>
        <dbReference type="Proteomes" id="UP000609802"/>
    </source>
</evidence>
<dbReference type="Gene3D" id="1.20.1720.10">
    <property type="entry name" value="Multidrug resistance protein D"/>
    <property type="match status" value="1"/>
</dbReference>
<accession>A0ABQ3IKD0</accession>
<gene>
    <name evidence="8" type="ORF">GCM10016455_00540</name>
</gene>
<keyword evidence="3 6" id="KW-0812">Transmembrane</keyword>
<protein>
    <submittedName>
        <fullName evidence="8">MFS transporter</fullName>
    </submittedName>
</protein>
<keyword evidence="4 6" id="KW-1133">Transmembrane helix</keyword>
<feature type="transmembrane region" description="Helical" evidence="6">
    <location>
        <begin position="257"/>
        <end position="275"/>
    </location>
</feature>
<keyword evidence="2" id="KW-0813">Transport</keyword>
<name>A0ABQ3IKD0_9RHOB</name>
<evidence type="ECO:0000256" key="1">
    <source>
        <dbReference type="ARBA" id="ARBA00004141"/>
    </source>
</evidence>
<comment type="caution">
    <text evidence="8">The sequence shown here is derived from an EMBL/GenBank/DDBJ whole genome shotgun (WGS) entry which is preliminary data.</text>
</comment>
<feature type="transmembrane region" description="Helical" evidence="6">
    <location>
        <begin position="287"/>
        <end position="309"/>
    </location>
</feature>
<feature type="transmembrane region" description="Helical" evidence="6">
    <location>
        <begin position="108"/>
        <end position="125"/>
    </location>
</feature>
<feature type="transmembrane region" description="Helical" evidence="6">
    <location>
        <begin position="315"/>
        <end position="334"/>
    </location>
</feature>
<dbReference type="SUPFAM" id="SSF103473">
    <property type="entry name" value="MFS general substrate transporter"/>
    <property type="match status" value="1"/>
</dbReference>
<feature type="domain" description="Major facilitator superfamily (MFS) profile" evidence="7">
    <location>
        <begin position="17"/>
        <end position="404"/>
    </location>
</feature>
<organism evidence="8 9">
    <name type="scientific">Aliiroseovarius zhejiangensis</name>
    <dbReference type="NCBI Taxonomy" id="1632025"/>
    <lineage>
        <taxon>Bacteria</taxon>
        <taxon>Pseudomonadati</taxon>
        <taxon>Pseudomonadota</taxon>
        <taxon>Alphaproteobacteria</taxon>
        <taxon>Rhodobacterales</taxon>
        <taxon>Paracoccaceae</taxon>
        <taxon>Aliiroseovarius</taxon>
    </lineage>
</organism>
<dbReference type="Proteomes" id="UP000609802">
    <property type="component" value="Unassembled WGS sequence"/>
</dbReference>
<dbReference type="InterPro" id="IPR020846">
    <property type="entry name" value="MFS_dom"/>
</dbReference>
<feature type="transmembrane region" description="Helical" evidence="6">
    <location>
        <begin position="346"/>
        <end position="369"/>
    </location>
</feature>
<dbReference type="PROSITE" id="PS50850">
    <property type="entry name" value="MFS"/>
    <property type="match status" value="1"/>
</dbReference>
<evidence type="ECO:0000256" key="5">
    <source>
        <dbReference type="ARBA" id="ARBA00023136"/>
    </source>
</evidence>
<evidence type="ECO:0000256" key="4">
    <source>
        <dbReference type="ARBA" id="ARBA00022989"/>
    </source>
</evidence>
<feature type="transmembrane region" description="Helical" evidence="6">
    <location>
        <begin position="174"/>
        <end position="191"/>
    </location>
</feature>
<dbReference type="EMBL" id="BNCH01000001">
    <property type="protein sequence ID" value="GHE85305.1"/>
    <property type="molecule type" value="Genomic_DNA"/>
</dbReference>
<dbReference type="InterPro" id="IPR011701">
    <property type="entry name" value="MFS"/>
</dbReference>
<reference evidence="9" key="1">
    <citation type="journal article" date="2019" name="Int. J. Syst. Evol. Microbiol.">
        <title>The Global Catalogue of Microorganisms (GCM) 10K type strain sequencing project: providing services to taxonomists for standard genome sequencing and annotation.</title>
        <authorList>
            <consortium name="The Broad Institute Genomics Platform"/>
            <consortium name="The Broad Institute Genome Sequencing Center for Infectious Disease"/>
            <person name="Wu L."/>
            <person name="Ma J."/>
        </authorList>
    </citation>
    <scope>NUCLEOTIDE SEQUENCE [LARGE SCALE GENOMIC DNA]</scope>
    <source>
        <strain evidence="9">KCTC 42443</strain>
    </source>
</reference>
<comment type="subcellular location">
    <subcellularLocation>
        <location evidence="1">Membrane</location>
        <topology evidence="1">Multi-pass membrane protein</topology>
    </subcellularLocation>
</comment>
<feature type="transmembrane region" description="Helical" evidence="6">
    <location>
        <begin position="83"/>
        <end position="102"/>
    </location>
</feature>
<dbReference type="PANTHER" id="PTHR23502">
    <property type="entry name" value="MAJOR FACILITATOR SUPERFAMILY"/>
    <property type="match status" value="1"/>
</dbReference>
<evidence type="ECO:0000259" key="7">
    <source>
        <dbReference type="PROSITE" id="PS50850"/>
    </source>
</evidence>
<evidence type="ECO:0000256" key="2">
    <source>
        <dbReference type="ARBA" id="ARBA00022448"/>
    </source>
</evidence>
<evidence type="ECO:0000313" key="8">
    <source>
        <dbReference type="EMBL" id="GHE85305.1"/>
    </source>
</evidence>
<dbReference type="RefSeq" id="WP_229836353.1">
    <property type="nucleotide sequence ID" value="NZ_BNCH01000001.1"/>
</dbReference>
<keyword evidence="5 6" id="KW-0472">Membrane</keyword>
<evidence type="ECO:0000256" key="3">
    <source>
        <dbReference type="ARBA" id="ARBA00022692"/>
    </source>
</evidence>
<feature type="transmembrane region" description="Helical" evidence="6">
    <location>
        <begin position="146"/>
        <end position="168"/>
    </location>
</feature>
<feature type="transmembrane region" description="Helical" evidence="6">
    <location>
        <begin position="17"/>
        <end position="36"/>
    </location>
</feature>
<evidence type="ECO:0000256" key="6">
    <source>
        <dbReference type="SAM" id="Phobius"/>
    </source>
</evidence>
<sequence length="406" mass="43996">MTSRPFPPQTPLRLREYVLLIAALFSMVAFSIDSILPALPEIGAQLVPDDINKAQLLISAFVIGAGLGQLIFGPLSDSMGRRFSLSMGMLLYMAAAFAALWAQTLETILFWRFVQGLGAAGPRTCGMAMTRDLYEGRQMARVNSMAFGFFVFVPAVAPMIGQWIVLGFGWRQMFTAYILLAAVILGWFLLRQPETLPPERRRPLSLRPTLQAFRLVLQTRVTLIYMAIITLAFGQLMSFISSAQQIFVDVLGAGTNFPYYFAMVTVFSAASGFLNAQLVMRLGMRRLALVGFATQTVLASLTLFAWWVLAPDGAFALWLFCGWATTLFFLNGLSFGNLNALAIQPLGHVAGTAAAVIGAVPTVAAIAIAAPVGLAFNGTPFPLLIGVVLCSAAAWALMQLDRGNMN</sequence>
<keyword evidence="9" id="KW-1185">Reference proteome</keyword>
<dbReference type="InterPro" id="IPR036259">
    <property type="entry name" value="MFS_trans_sf"/>
</dbReference>
<dbReference type="CDD" id="cd17320">
    <property type="entry name" value="MFS_MdfA_MDR_like"/>
    <property type="match status" value="1"/>
</dbReference>